<evidence type="ECO:0000259" key="1">
    <source>
        <dbReference type="Pfam" id="PF24747"/>
    </source>
</evidence>
<evidence type="ECO:0000313" key="3">
    <source>
        <dbReference type="Proteomes" id="UP000594263"/>
    </source>
</evidence>
<name>A0A7N1A5J1_KALFE</name>
<dbReference type="Pfam" id="PF24747">
    <property type="entry name" value="Zn-ribbon_GIR1"/>
    <property type="match status" value="1"/>
</dbReference>
<organism evidence="2 3">
    <name type="scientific">Kalanchoe fedtschenkoi</name>
    <name type="common">Lavender scallops</name>
    <name type="synonym">South American air plant</name>
    <dbReference type="NCBI Taxonomy" id="63787"/>
    <lineage>
        <taxon>Eukaryota</taxon>
        <taxon>Viridiplantae</taxon>
        <taxon>Streptophyta</taxon>
        <taxon>Embryophyta</taxon>
        <taxon>Tracheophyta</taxon>
        <taxon>Spermatophyta</taxon>
        <taxon>Magnoliopsida</taxon>
        <taxon>eudicotyledons</taxon>
        <taxon>Gunneridae</taxon>
        <taxon>Pentapetalae</taxon>
        <taxon>Saxifragales</taxon>
        <taxon>Crassulaceae</taxon>
        <taxon>Kalanchoe</taxon>
    </lineage>
</organism>
<reference evidence="2" key="1">
    <citation type="submission" date="2021-01" db="UniProtKB">
        <authorList>
            <consortium name="EnsemblPlants"/>
        </authorList>
    </citation>
    <scope>IDENTIFICATION</scope>
</reference>
<proteinExistence type="predicted"/>
<dbReference type="OMA" id="YVLIMRN"/>
<evidence type="ECO:0000313" key="2">
    <source>
        <dbReference type="EnsemblPlants" id="Kaladp0192s0040.1.v1.1"/>
    </source>
</evidence>
<accession>A0A7N1A5J1</accession>
<dbReference type="Proteomes" id="UP000594263">
    <property type="component" value="Unplaced"/>
</dbReference>
<dbReference type="AlphaFoldDB" id="A0A7N1A5J1"/>
<dbReference type="PANTHER" id="PTHR33177">
    <property type="entry name" value="PUTATIVE-RELATED"/>
    <property type="match status" value="1"/>
</dbReference>
<dbReference type="PANTHER" id="PTHR33177:SF24">
    <property type="entry name" value="FILAMENTOUS HEMAGGLUTININ TRANSPORTER"/>
    <property type="match status" value="1"/>
</dbReference>
<dbReference type="Gramene" id="Kaladp0192s0040.1.v1.1">
    <property type="protein sequence ID" value="Kaladp0192s0040.1.v1.1"/>
    <property type="gene ID" value="Kaladp0192s0040.v1.1"/>
</dbReference>
<feature type="domain" description="GIR1-like zinc ribbon" evidence="1">
    <location>
        <begin position="198"/>
        <end position="224"/>
    </location>
</feature>
<protein>
    <recommendedName>
        <fullName evidence="1">GIR1-like zinc ribbon domain-containing protein</fullName>
    </recommendedName>
</protein>
<dbReference type="InterPro" id="IPR056440">
    <property type="entry name" value="Zn-ribbon_GIR1"/>
</dbReference>
<dbReference type="EnsemblPlants" id="Kaladp0192s0040.1.v1.1">
    <property type="protein sequence ID" value="Kaladp0192s0040.1.v1.1"/>
    <property type="gene ID" value="Kaladp0192s0040.v1.1"/>
</dbReference>
<dbReference type="InterPro" id="IPR055281">
    <property type="entry name" value="GIR1-2/SIED1"/>
</dbReference>
<sequence length="240" mass="26354">MAADVGYPIRGHHSQDDQRHLVGNETPLITRDLLGESFSKIDHTQELDLDLQVPAGWEKRLDLKSGKVYLQKCNSQSNPPASKDHTKCHTIVKRPLSIMEDTSLDLKLVSSEAPPATFNNSCTYQSVCTLDKVKSALDRAKNEQLRRMFFPVSSRSPSGSSTSAKVMLELEKDAAEEDGNKTAATCTSQQQGLLSAAGCPNCLLYVMISKDNPKCPKCNSIVSLPVVKKPRIDLNLNISI</sequence>
<keyword evidence="3" id="KW-1185">Reference proteome</keyword>